<dbReference type="AlphaFoldDB" id="A0A4R6Q8V0"/>
<keyword evidence="3" id="KW-1185">Reference proteome</keyword>
<dbReference type="Pfam" id="PF14248">
    <property type="entry name" value="DUF4345"/>
    <property type="match status" value="1"/>
</dbReference>
<evidence type="ECO:0000313" key="3">
    <source>
        <dbReference type="Proteomes" id="UP000295260"/>
    </source>
</evidence>
<reference evidence="2 3" key="1">
    <citation type="submission" date="2019-03" db="EMBL/GenBank/DDBJ databases">
        <title>Genomic Encyclopedia of Archaeal and Bacterial Type Strains, Phase II (KMG-II): from individual species to whole genera.</title>
        <authorList>
            <person name="Goeker M."/>
        </authorList>
    </citation>
    <scope>NUCLEOTIDE SEQUENCE [LARGE SCALE GENOMIC DNA]</scope>
    <source>
        <strain evidence="2 3">DSM 25687</strain>
    </source>
</reference>
<dbReference type="Proteomes" id="UP000295260">
    <property type="component" value="Unassembled WGS sequence"/>
</dbReference>
<evidence type="ECO:0000313" key="2">
    <source>
        <dbReference type="EMBL" id="TDP58276.1"/>
    </source>
</evidence>
<proteinExistence type="predicted"/>
<dbReference type="RefSeq" id="WP_133533548.1">
    <property type="nucleotide sequence ID" value="NZ_SNXR01000015.1"/>
</dbReference>
<dbReference type="EMBL" id="SNXR01000015">
    <property type="protein sequence ID" value="TDP58276.1"/>
    <property type="molecule type" value="Genomic_DNA"/>
</dbReference>
<keyword evidence="1" id="KW-0812">Transmembrane</keyword>
<keyword evidence="1" id="KW-1133">Transmembrane helix</keyword>
<dbReference type="OrthoDB" id="1188911at2"/>
<feature type="transmembrane region" description="Helical" evidence="1">
    <location>
        <begin position="95"/>
        <end position="113"/>
    </location>
</feature>
<accession>A0A4R6Q8V0</accession>
<dbReference type="InterPro" id="IPR025597">
    <property type="entry name" value="DUF4345"/>
</dbReference>
<name>A0A4R6Q8V0_9FLAO</name>
<sequence length="123" mass="13836">MKNLHLVISIIIVIPVAFFYGIKPDYLFEVSLNSTDELNIFKAIMGLYLGFATLWIYGILKPTFWKTATISNMIFMLGLAFGRICSITVDGIPTTIFLLGTIGELILGIFAWYQLKKQKAFSS</sequence>
<gene>
    <name evidence="2" type="ORF">BC748_2313</name>
</gene>
<feature type="transmembrane region" description="Helical" evidence="1">
    <location>
        <begin position="43"/>
        <end position="60"/>
    </location>
</feature>
<keyword evidence="1" id="KW-0472">Membrane</keyword>
<organism evidence="2 3">
    <name type="scientific">Flavobacterium dankookense</name>
    <dbReference type="NCBI Taxonomy" id="706186"/>
    <lineage>
        <taxon>Bacteria</taxon>
        <taxon>Pseudomonadati</taxon>
        <taxon>Bacteroidota</taxon>
        <taxon>Flavobacteriia</taxon>
        <taxon>Flavobacteriales</taxon>
        <taxon>Flavobacteriaceae</taxon>
        <taxon>Flavobacterium</taxon>
    </lineage>
</organism>
<comment type="caution">
    <text evidence="2">The sequence shown here is derived from an EMBL/GenBank/DDBJ whole genome shotgun (WGS) entry which is preliminary data.</text>
</comment>
<protein>
    <submittedName>
        <fullName evidence="2">Uncharacterized protein DUF4345</fullName>
    </submittedName>
</protein>
<evidence type="ECO:0000256" key="1">
    <source>
        <dbReference type="SAM" id="Phobius"/>
    </source>
</evidence>
<feature type="transmembrane region" description="Helical" evidence="1">
    <location>
        <begin position="72"/>
        <end position="89"/>
    </location>
</feature>